<dbReference type="PANTHER" id="PTHR15913:SF0">
    <property type="entry name" value="MASPARDIN"/>
    <property type="match status" value="1"/>
</dbReference>
<dbReference type="AlphaFoldDB" id="A0A7I8W7M5"/>
<dbReference type="Gene3D" id="3.40.50.1820">
    <property type="entry name" value="alpha/beta hydrolase"/>
    <property type="match status" value="1"/>
</dbReference>
<feature type="domain" description="AB hydrolase-1" evidence="5">
    <location>
        <begin position="46"/>
        <end position="265"/>
    </location>
</feature>
<dbReference type="Proteomes" id="UP000549394">
    <property type="component" value="Unassembled WGS sequence"/>
</dbReference>
<comment type="caution">
    <text evidence="6">The sequence shown here is derived from an EMBL/GenBank/DDBJ whole genome shotgun (WGS) entry which is preliminary data.</text>
</comment>
<evidence type="ECO:0000256" key="2">
    <source>
        <dbReference type="ARBA" id="ARBA00008645"/>
    </source>
</evidence>
<sequence>MGDFVKSREYDSFRSSIPQKKIVVDGDEDRTWVIYDAGPRNIRCPLVFLPPASGRATVFYKQLLTLSAAGYRVIALDYPVYWNMKQWNEGFCKLIDYLRLDKIHIFGASLGGYLGQKFAESTYLAQRVQSLILCNSFSDTSIFQQSNSAPAYWMLPGVILKKMIMGNFERGRVDKGIAASVDFMVDSLDSLGQQELASRLTLNCMNSYVEAHKLGDIPVTIIDVLDTSALSVSVKDDMFKCYPSARRAHLKNGGNFPYLSRAEEVNVYIQIHLKNFWGSKESALSGDREMEMLSTKSTESDDSTSN</sequence>
<dbReference type="EMBL" id="CAJFCJ010000020">
    <property type="protein sequence ID" value="CAD5124270.1"/>
    <property type="molecule type" value="Genomic_DNA"/>
</dbReference>
<dbReference type="SUPFAM" id="SSF53474">
    <property type="entry name" value="alpha/beta-Hydrolases"/>
    <property type="match status" value="1"/>
</dbReference>
<dbReference type="InterPro" id="IPR000073">
    <property type="entry name" value="AB_hydrolase_1"/>
</dbReference>
<keyword evidence="4" id="KW-0963">Cytoplasm</keyword>
<dbReference type="OrthoDB" id="10264550at2759"/>
<accession>A0A7I8W7M5</accession>
<organism evidence="6 7">
    <name type="scientific">Dimorphilus gyrociliatus</name>
    <dbReference type="NCBI Taxonomy" id="2664684"/>
    <lineage>
        <taxon>Eukaryota</taxon>
        <taxon>Metazoa</taxon>
        <taxon>Spiralia</taxon>
        <taxon>Lophotrochozoa</taxon>
        <taxon>Annelida</taxon>
        <taxon>Polychaeta</taxon>
        <taxon>Polychaeta incertae sedis</taxon>
        <taxon>Dinophilidae</taxon>
        <taxon>Dimorphilus</taxon>
    </lineage>
</organism>
<comment type="subcellular location">
    <subcellularLocation>
        <location evidence="1">Cytoplasm</location>
    </subcellularLocation>
</comment>
<dbReference type="InterPro" id="IPR029058">
    <property type="entry name" value="AB_hydrolase_fold"/>
</dbReference>
<keyword evidence="7" id="KW-1185">Reference proteome</keyword>
<dbReference type="Pfam" id="PF12697">
    <property type="entry name" value="Abhydrolase_6"/>
    <property type="match status" value="1"/>
</dbReference>
<evidence type="ECO:0000259" key="5">
    <source>
        <dbReference type="Pfam" id="PF12697"/>
    </source>
</evidence>
<comment type="similarity">
    <text evidence="2">Belongs to the AB hydrolase superfamily.</text>
</comment>
<proteinExistence type="inferred from homology"/>
<dbReference type="InterPro" id="IPR026151">
    <property type="entry name" value="Maspardin"/>
</dbReference>
<name>A0A7I8W7M5_9ANNE</name>
<evidence type="ECO:0000313" key="7">
    <source>
        <dbReference type="Proteomes" id="UP000549394"/>
    </source>
</evidence>
<dbReference type="GO" id="GO:0005737">
    <property type="term" value="C:cytoplasm"/>
    <property type="evidence" value="ECO:0007669"/>
    <property type="project" value="UniProtKB-SubCell"/>
</dbReference>
<evidence type="ECO:0000256" key="3">
    <source>
        <dbReference type="ARBA" id="ARBA00020148"/>
    </source>
</evidence>
<dbReference type="PANTHER" id="PTHR15913">
    <property type="entry name" value="ACID CLUSTER PROTEIN 33"/>
    <property type="match status" value="1"/>
</dbReference>
<evidence type="ECO:0000313" key="6">
    <source>
        <dbReference type="EMBL" id="CAD5124270.1"/>
    </source>
</evidence>
<reference evidence="6 7" key="1">
    <citation type="submission" date="2020-08" db="EMBL/GenBank/DDBJ databases">
        <authorList>
            <person name="Hejnol A."/>
        </authorList>
    </citation>
    <scope>NUCLEOTIDE SEQUENCE [LARGE SCALE GENOMIC DNA]</scope>
</reference>
<evidence type="ECO:0000256" key="4">
    <source>
        <dbReference type="ARBA" id="ARBA00022490"/>
    </source>
</evidence>
<evidence type="ECO:0000256" key="1">
    <source>
        <dbReference type="ARBA" id="ARBA00004496"/>
    </source>
</evidence>
<protein>
    <recommendedName>
        <fullName evidence="3">Maspardin</fullName>
    </recommendedName>
</protein>
<gene>
    <name evidence="6" type="ORF">DGYR_LOCUS11840</name>
</gene>